<proteinExistence type="predicted"/>
<reference evidence="2 3" key="1">
    <citation type="submission" date="2018-10" db="EMBL/GenBank/DDBJ databases">
        <title>The complete genome of Acinetobacter wuhouensis strain WCHAW010062.</title>
        <authorList>
            <person name="Hu Y."/>
            <person name="Long H."/>
            <person name="Feng Y."/>
            <person name="Zong Z."/>
        </authorList>
    </citation>
    <scope>NUCLEOTIDE SEQUENCE [LARGE SCALE GENOMIC DNA]</scope>
    <source>
        <strain evidence="2 3">WCHAW010062</strain>
    </source>
</reference>
<dbReference type="GO" id="GO:0006260">
    <property type="term" value="P:DNA replication"/>
    <property type="evidence" value="ECO:0007669"/>
    <property type="project" value="TreeGrafter"/>
</dbReference>
<dbReference type="InterPro" id="IPR028350">
    <property type="entry name" value="DNAC/IstB-like"/>
</dbReference>
<organism evidence="2 3">
    <name type="scientific">Acinetobacter wuhouensis</name>
    <dbReference type="NCBI Taxonomy" id="1879050"/>
    <lineage>
        <taxon>Bacteria</taxon>
        <taxon>Pseudomonadati</taxon>
        <taxon>Pseudomonadota</taxon>
        <taxon>Gammaproteobacteria</taxon>
        <taxon>Moraxellales</taxon>
        <taxon>Moraxellaceae</taxon>
        <taxon>Acinetobacter</taxon>
    </lineage>
</organism>
<evidence type="ECO:0000313" key="3">
    <source>
        <dbReference type="Proteomes" id="UP000279962"/>
    </source>
</evidence>
<dbReference type="AlphaFoldDB" id="A0A3G2SYF1"/>
<name>A0A3G2SYF1_9GAMM</name>
<evidence type="ECO:0000259" key="1">
    <source>
        <dbReference type="Pfam" id="PF01695"/>
    </source>
</evidence>
<dbReference type="EMBL" id="CP033133">
    <property type="protein sequence ID" value="AYO52722.1"/>
    <property type="molecule type" value="Genomic_DNA"/>
</dbReference>
<dbReference type="PANTHER" id="PTHR30050:SF4">
    <property type="entry name" value="ATP-BINDING PROTEIN RV3427C IN INSERTION SEQUENCE-RELATED"/>
    <property type="match status" value="1"/>
</dbReference>
<dbReference type="InterPro" id="IPR002611">
    <property type="entry name" value="IstB_ATP-bd"/>
</dbReference>
<accession>A0A3G2SYF1</accession>
<dbReference type="Proteomes" id="UP000279962">
    <property type="component" value="Chromosome"/>
</dbReference>
<gene>
    <name evidence="2" type="ORF">CDG68_03020</name>
</gene>
<evidence type="ECO:0000313" key="2">
    <source>
        <dbReference type="EMBL" id="AYO52722.1"/>
    </source>
</evidence>
<dbReference type="GO" id="GO:0005524">
    <property type="term" value="F:ATP binding"/>
    <property type="evidence" value="ECO:0007669"/>
    <property type="project" value="InterPro"/>
</dbReference>
<dbReference type="CDD" id="cd00009">
    <property type="entry name" value="AAA"/>
    <property type="match status" value="1"/>
</dbReference>
<protein>
    <recommendedName>
        <fullName evidence="1">IstB-like ATP-binding domain-containing protein</fullName>
    </recommendedName>
</protein>
<feature type="domain" description="IstB-like ATP-binding" evidence="1">
    <location>
        <begin position="11"/>
        <end position="244"/>
    </location>
</feature>
<dbReference type="Gene3D" id="3.40.50.300">
    <property type="entry name" value="P-loop containing nucleotide triphosphate hydrolases"/>
    <property type="match status" value="1"/>
</dbReference>
<dbReference type="InterPro" id="IPR027417">
    <property type="entry name" value="P-loop_NTPase"/>
</dbReference>
<dbReference type="SUPFAM" id="SSF52540">
    <property type="entry name" value="P-loop containing nucleoside triphosphate hydrolases"/>
    <property type="match status" value="1"/>
</dbReference>
<dbReference type="Pfam" id="PF01695">
    <property type="entry name" value="IstB_IS21"/>
    <property type="match status" value="1"/>
</dbReference>
<dbReference type="RefSeq" id="WP_087554272.1">
    <property type="nucleotide sequence ID" value="NZ_CP033133.1"/>
</dbReference>
<sequence length="248" mass="28007">MTTKSVIAQKMQDLKLNGCLNCFVDHYDEMVNSKKTSLEILNELLIAEQNEVSNRKILSLLNKSNIRYPTSSLTEIDCSNKKGLTSDILQSFADCEWIKSKHNLIFTGATGIGKTWLASAFGTNACKLGFKVLFYNTAELFEEFNTAVHLGTITTLKKRLLSCKLLILDDFGLSQINNSWVAHFISVIDKHSDNGSLLITSQYETNLWLNHFEDQTVGEALLDRIVHRSHIFNLAGDSMRKKRGKKIE</sequence>
<dbReference type="PIRSF" id="PIRSF003073">
    <property type="entry name" value="DNAC_TnpB_IstB"/>
    <property type="match status" value="1"/>
</dbReference>
<dbReference type="PANTHER" id="PTHR30050">
    <property type="entry name" value="CHROMOSOMAL REPLICATION INITIATOR PROTEIN DNAA"/>
    <property type="match status" value="1"/>
</dbReference>